<dbReference type="Proteomes" id="UP000236316">
    <property type="component" value="Segment"/>
</dbReference>
<reference evidence="1" key="1">
    <citation type="submission" date="2017-08" db="EMBL/GenBank/DDBJ databases">
        <authorList>
            <consortium name="Urmite Genomes"/>
        </authorList>
    </citation>
    <scope>NUCLEOTIDE SEQUENCE [LARGE SCALE GENOMIC DNA]</scope>
    <source>
        <strain evidence="1">IHUMI-LCC2</strain>
    </source>
</reference>
<dbReference type="Gene3D" id="2.20.110.10">
    <property type="entry name" value="Histone H3 K4-specific methyltransferase SET7/9 N-terminal domain"/>
    <property type="match status" value="1"/>
</dbReference>
<organism evidence="1">
    <name type="scientific">Orpheovirus IHUMI-LCC2</name>
    <dbReference type="NCBI Taxonomy" id="2023057"/>
    <lineage>
        <taxon>Viruses</taxon>
        <taxon>Varidnaviria</taxon>
        <taxon>Bamfordvirae</taxon>
        <taxon>Nucleocytoviricota</taxon>
        <taxon>Megaviricetes</taxon>
        <taxon>Pimascovirales</taxon>
        <taxon>Ocovirineae</taxon>
        <taxon>Orpheoviridae</taxon>
        <taxon>Alphaorpheovirus</taxon>
        <taxon>Alphaorpheovirus massiliense</taxon>
    </lineage>
</organism>
<evidence type="ECO:0000313" key="2">
    <source>
        <dbReference type="Proteomes" id="UP000236316"/>
    </source>
</evidence>
<dbReference type="SUPFAM" id="SSF82185">
    <property type="entry name" value="Histone H3 K4-specific methyltransferase SET7/9 N-terminal domain"/>
    <property type="match status" value="1"/>
</dbReference>
<dbReference type="KEGG" id="vg:35382360"/>
<accession>A0A2I2L4K5</accession>
<protein>
    <submittedName>
        <fullName evidence="1">MORN-repeat protein</fullName>
    </submittedName>
</protein>
<evidence type="ECO:0000313" key="1">
    <source>
        <dbReference type="EMBL" id="SNW62463.1"/>
    </source>
</evidence>
<dbReference type="RefSeq" id="YP_009448765.1">
    <property type="nucleotide sequence ID" value="NC_036594.1"/>
</dbReference>
<keyword evidence="2" id="KW-1185">Reference proteome</keyword>
<sequence length="222" mass="26423">MDKLTNDVLFYNICYSNYEVATIFSSLSKHLNKLSKGYNGESRNIINYFLIPIYNKNGDCIEKYFINKITKLREGVYLKYTLENDVLPIIQCTFKNGKLYGKYKEWHNKSRHLKKECTYVDSVLEGELKEWYEDGTLRIHANYLNGQLHGECKQWNDNGNQNNKWIHDVKPNKEETEYRDKCMKPLCSFQVFLHYFHKNIGPVQLEIELLSNERYMTENLSN</sequence>
<gene>
    <name evidence="1" type="ORF">ORPV_559</name>
</gene>
<proteinExistence type="predicted"/>
<dbReference type="GeneID" id="35382360"/>
<name>A0A2I2L4K5_9VIRU</name>
<dbReference type="OrthoDB" id="38656at10239"/>
<dbReference type="EMBL" id="LT906555">
    <property type="protein sequence ID" value="SNW62463.1"/>
    <property type="molecule type" value="Genomic_DNA"/>
</dbReference>